<dbReference type="SMART" id="SM00852">
    <property type="entry name" value="MoCF_biosynth"/>
    <property type="match status" value="1"/>
</dbReference>
<dbReference type="PANTHER" id="PTHR13939">
    <property type="entry name" value="NICOTINAMIDE-NUCLEOTIDE AMIDOHYDROLASE PNCC"/>
    <property type="match status" value="1"/>
</dbReference>
<dbReference type="NCBIfam" id="TIGR00177">
    <property type="entry name" value="molyb_syn"/>
    <property type="match status" value="1"/>
</dbReference>
<dbReference type="AlphaFoldDB" id="A0A7G1HU68"/>
<accession>A0A7G1HU68</accession>
<dbReference type="Gene3D" id="3.90.950.20">
    <property type="entry name" value="CinA-like"/>
    <property type="match status" value="1"/>
</dbReference>
<evidence type="ECO:0000313" key="4">
    <source>
        <dbReference type="Proteomes" id="UP000594042"/>
    </source>
</evidence>
<dbReference type="HAMAP" id="MF_00226_B">
    <property type="entry name" value="CinA_B"/>
    <property type="match status" value="1"/>
</dbReference>
<dbReference type="Gene3D" id="3.40.980.10">
    <property type="entry name" value="MoaB/Mog-like domain"/>
    <property type="match status" value="1"/>
</dbReference>
<dbReference type="InterPro" id="IPR001453">
    <property type="entry name" value="MoaB/Mog_dom"/>
</dbReference>
<evidence type="ECO:0000256" key="1">
    <source>
        <dbReference type="HAMAP-Rule" id="MF_00226"/>
    </source>
</evidence>
<sequence length="414" mass="45364">MNVEIVVIGDELLIGQVVDTNSNWIAREMNKIGWEITEITTVRDRETEMLSAFEQAFSRVDIVLVTGGLGPTKDDITKQTLCEFFGGKLVLDESVLRDVEELLAKRKLKMNASTRSQAMVPDVCTVIQNAVGTAPVMWFEKGGKVLVSMPGVPLEMKHVMVNEVIPRLVARFHDDSSILHYTCLVKNYTESALSEFLTDFEAQLPECVKLAYLPNPGVVRLRLTARGRGGENLQHQLDVQISKLNTLLGDNIFCHQDTTVAGAVGLLLKKQHKTIATAESCTGGNIAHQLTLIPGSSTYFKGSVVSYANEVKERVLGVNKNDIEIYGAVSQPVVEQMARGVQRLVDTDCAIAVSGIAGPGGGTPEKPVGTVWIAVVCGDKLYSEMFVFGNNREYNIERATHRALLAMVKMLTEN</sequence>
<dbReference type="Proteomes" id="UP000594042">
    <property type="component" value="Chromosome"/>
</dbReference>
<name>A0A7G1HU68_9BACT</name>
<keyword evidence="4" id="KW-1185">Reference proteome</keyword>
<evidence type="ECO:0000259" key="2">
    <source>
        <dbReference type="SMART" id="SM00852"/>
    </source>
</evidence>
<dbReference type="InterPro" id="IPR041424">
    <property type="entry name" value="CinA_KH"/>
</dbReference>
<reference evidence="4" key="1">
    <citation type="submission" date="2020-07" db="EMBL/GenBank/DDBJ databases">
        <title>Complete genome sequencing of Coprobacter sp. strain 2CBH44.</title>
        <authorList>
            <person name="Sakamoto M."/>
            <person name="Murakami T."/>
            <person name="Mori H."/>
        </authorList>
    </citation>
    <scope>NUCLEOTIDE SEQUENCE [LARGE SCALE GENOMIC DNA]</scope>
    <source>
        <strain evidence="4">2CBH44</strain>
    </source>
</reference>
<evidence type="ECO:0000313" key="3">
    <source>
        <dbReference type="EMBL" id="BCI63216.1"/>
    </source>
</evidence>
<dbReference type="InterPro" id="IPR036653">
    <property type="entry name" value="CinA-like_C"/>
</dbReference>
<dbReference type="NCBIfam" id="NF001813">
    <property type="entry name" value="PRK00549.1"/>
    <property type="match status" value="1"/>
</dbReference>
<dbReference type="InterPro" id="IPR036425">
    <property type="entry name" value="MoaB/Mog-like_dom_sf"/>
</dbReference>
<dbReference type="Pfam" id="PF02464">
    <property type="entry name" value="CinA"/>
    <property type="match status" value="1"/>
</dbReference>
<dbReference type="InterPro" id="IPR050101">
    <property type="entry name" value="CinA"/>
</dbReference>
<dbReference type="Pfam" id="PF18146">
    <property type="entry name" value="CinA_KH"/>
    <property type="match status" value="1"/>
</dbReference>
<dbReference type="NCBIfam" id="TIGR00199">
    <property type="entry name" value="PncC_domain"/>
    <property type="match status" value="1"/>
</dbReference>
<feature type="domain" description="MoaB/Mog" evidence="2">
    <location>
        <begin position="4"/>
        <end position="171"/>
    </location>
</feature>
<dbReference type="InterPro" id="IPR008135">
    <property type="entry name" value="Competence-induced_CinA"/>
</dbReference>
<dbReference type="EMBL" id="AP023322">
    <property type="protein sequence ID" value="BCI63216.1"/>
    <property type="molecule type" value="Genomic_DNA"/>
</dbReference>
<dbReference type="KEGG" id="copr:Cop2CBH44_15690"/>
<gene>
    <name evidence="3" type="ORF">Cop2CBH44_15690</name>
</gene>
<dbReference type="NCBIfam" id="TIGR00200">
    <property type="entry name" value="cinA_nterm"/>
    <property type="match status" value="1"/>
</dbReference>
<protein>
    <recommendedName>
        <fullName evidence="1">CinA-like protein</fullName>
    </recommendedName>
</protein>
<dbReference type="CDD" id="cd00885">
    <property type="entry name" value="cinA"/>
    <property type="match status" value="1"/>
</dbReference>
<dbReference type="PANTHER" id="PTHR13939:SF0">
    <property type="entry name" value="NMN AMIDOHYDROLASE-LIKE PROTEIN YFAY"/>
    <property type="match status" value="1"/>
</dbReference>
<comment type="similarity">
    <text evidence="1">Belongs to the CinA family.</text>
</comment>
<dbReference type="InterPro" id="IPR008136">
    <property type="entry name" value="CinA_C"/>
</dbReference>
<proteinExistence type="inferred from homology"/>
<dbReference type="SUPFAM" id="SSF53218">
    <property type="entry name" value="Molybdenum cofactor biosynthesis proteins"/>
    <property type="match status" value="1"/>
</dbReference>
<dbReference type="PIRSF" id="PIRSF006728">
    <property type="entry name" value="CinA"/>
    <property type="match status" value="1"/>
</dbReference>
<dbReference type="Pfam" id="PF00994">
    <property type="entry name" value="MoCF_biosynth"/>
    <property type="match status" value="1"/>
</dbReference>
<organism evidence="3 4">
    <name type="scientific">Coprobacter secundus subsp. similis</name>
    <dbReference type="NCBI Taxonomy" id="2751153"/>
    <lineage>
        <taxon>Bacteria</taxon>
        <taxon>Pseudomonadati</taxon>
        <taxon>Bacteroidota</taxon>
        <taxon>Bacteroidia</taxon>
        <taxon>Bacteroidales</taxon>
        <taxon>Barnesiellaceae</taxon>
        <taxon>Coprobacter</taxon>
    </lineage>
</organism>
<dbReference type="RefSeq" id="WP_021932056.1">
    <property type="nucleotide sequence ID" value="NZ_AP023322.1"/>
</dbReference>
<dbReference type="SUPFAM" id="SSF142433">
    <property type="entry name" value="CinA-like"/>
    <property type="match status" value="1"/>
</dbReference>